<dbReference type="Gene3D" id="1.25.40.10">
    <property type="entry name" value="Tetratricopeptide repeat domain"/>
    <property type="match status" value="1"/>
</dbReference>
<sequence length="347" mass="38412">MGWSTLFCGAGAMIRLLITLLLAALAVFAQFEAAAPLLPGWRGTSVSWPVLLGWQALAAFAAALCFACCMPGKSRRYRREVFVHAFCLSLFLPVAGQILFLCMVLAPAIFPGDGRGAESQALEAPRFIPSLASHVSYGTGARLRVRLNNRSALDDDRVGAMVAMRSLPLNVTGGMLHDLLSDPLEEIRLLAYGIPNAAENLIMQRILAVSRRRDMAATDGEKSLLSSELAELHWELIHQNLAQGELRRHALERVERYARSALALDENNAAMWYLLGRCALLDGRPQQAEVFLEHAQVRRFPAQRLLPWLAEAAFMQREYSRIGPIIEPLRDGILPPALQASVRYWTT</sequence>
<reference evidence="2 3" key="1">
    <citation type="submission" date="2019-03" db="EMBL/GenBank/DDBJ databases">
        <title>Genomic Encyclopedia of Type Strains, Phase IV (KMG-IV): sequencing the most valuable type-strain genomes for metagenomic binning, comparative biology and taxonomic classification.</title>
        <authorList>
            <person name="Goeker M."/>
        </authorList>
    </citation>
    <scope>NUCLEOTIDE SEQUENCE [LARGE SCALE GENOMIC DNA]</scope>
    <source>
        <strain evidence="2 3">DSM 100048</strain>
    </source>
</reference>
<dbReference type="Proteomes" id="UP000294692">
    <property type="component" value="Unassembled WGS sequence"/>
</dbReference>
<dbReference type="InterPro" id="IPR011990">
    <property type="entry name" value="TPR-like_helical_dom_sf"/>
</dbReference>
<evidence type="ECO:0000256" key="1">
    <source>
        <dbReference type="SAM" id="Phobius"/>
    </source>
</evidence>
<protein>
    <submittedName>
        <fullName evidence="2">Uncharacterized protein</fullName>
    </submittedName>
</protein>
<keyword evidence="1" id="KW-1133">Transmembrane helix</keyword>
<organism evidence="2 3">
    <name type="scientific">Paracandidimonas soli</name>
    <dbReference type="NCBI Taxonomy" id="1917182"/>
    <lineage>
        <taxon>Bacteria</taxon>
        <taxon>Pseudomonadati</taxon>
        <taxon>Pseudomonadota</taxon>
        <taxon>Betaproteobacteria</taxon>
        <taxon>Burkholderiales</taxon>
        <taxon>Alcaligenaceae</taxon>
        <taxon>Paracandidimonas</taxon>
    </lineage>
</organism>
<keyword evidence="3" id="KW-1185">Reference proteome</keyword>
<evidence type="ECO:0000313" key="2">
    <source>
        <dbReference type="EMBL" id="TCV01560.1"/>
    </source>
</evidence>
<comment type="caution">
    <text evidence="2">The sequence shown here is derived from an EMBL/GenBank/DDBJ whole genome shotgun (WGS) entry which is preliminary data.</text>
</comment>
<evidence type="ECO:0000313" key="3">
    <source>
        <dbReference type="Proteomes" id="UP000294692"/>
    </source>
</evidence>
<gene>
    <name evidence="2" type="ORF">EV686_102273</name>
</gene>
<dbReference type="AlphaFoldDB" id="A0A4V2VSA1"/>
<keyword evidence="1" id="KW-0472">Membrane</keyword>
<proteinExistence type="predicted"/>
<dbReference type="SUPFAM" id="SSF48452">
    <property type="entry name" value="TPR-like"/>
    <property type="match status" value="1"/>
</dbReference>
<feature type="transmembrane region" description="Helical" evidence="1">
    <location>
        <begin position="81"/>
        <end position="110"/>
    </location>
</feature>
<keyword evidence="1" id="KW-0812">Transmembrane</keyword>
<accession>A0A4V2VSA1</accession>
<feature type="transmembrane region" description="Helical" evidence="1">
    <location>
        <begin position="50"/>
        <end position="69"/>
    </location>
</feature>
<name>A0A4V2VSA1_9BURK</name>
<dbReference type="EMBL" id="SMBX01000002">
    <property type="protein sequence ID" value="TCV01560.1"/>
    <property type="molecule type" value="Genomic_DNA"/>
</dbReference>